<feature type="signal peptide" evidence="1">
    <location>
        <begin position="1"/>
        <end position="23"/>
    </location>
</feature>
<feature type="domain" description="Thioredoxin" evidence="2">
    <location>
        <begin position="18"/>
        <end position="164"/>
    </location>
</feature>
<reference evidence="3 4" key="1">
    <citation type="submission" date="2019-12" db="EMBL/GenBank/DDBJ databases">
        <title>Novel species isolated from a subtropical stream in China.</title>
        <authorList>
            <person name="Lu H."/>
        </authorList>
    </citation>
    <scope>NUCLEOTIDE SEQUENCE [LARGE SCALE GENOMIC DNA]</scope>
    <source>
        <strain evidence="3 4">FT127W</strain>
    </source>
</reference>
<dbReference type="InterPro" id="IPR050553">
    <property type="entry name" value="Thioredoxin_ResA/DsbE_sf"/>
</dbReference>
<dbReference type="InterPro" id="IPR036249">
    <property type="entry name" value="Thioredoxin-like_sf"/>
</dbReference>
<dbReference type="GO" id="GO:0016491">
    <property type="term" value="F:oxidoreductase activity"/>
    <property type="evidence" value="ECO:0007669"/>
    <property type="project" value="InterPro"/>
</dbReference>
<evidence type="ECO:0000259" key="2">
    <source>
        <dbReference type="PROSITE" id="PS51352"/>
    </source>
</evidence>
<dbReference type="Gene3D" id="3.40.30.10">
    <property type="entry name" value="Glutaredoxin"/>
    <property type="match status" value="2"/>
</dbReference>
<comment type="caution">
    <text evidence="3">The sequence shown here is derived from an EMBL/GenBank/DDBJ whole genome shotgun (WGS) entry which is preliminary data.</text>
</comment>
<feature type="chain" id="PRO_5031472690" evidence="1">
    <location>
        <begin position="24"/>
        <end position="316"/>
    </location>
</feature>
<dbReference type="PANTHER" id="PTHR42852">
    <property type="entry name" value="THIOL:DISULFIDE INTERCHANGE PROTEIN DSBE"/>
    <property type="match status" value="1"/>
</dbReference>
<dbReference type="EMBL" id="WWCU01000017">
    <property type="protein sequence ID" value="MYN08825.1"/>
    <property type="molecule type" value="Genomic_DNA"/>
</dbReference>
<protein>
    <submittedName>
        <fullName evidence="3">Redoxin family protein</fullName>
    </submittedName>
</protein>
<dbReference type="Pfam" id="PF13098">
    <property type="entry name" value="Thioredoxin_2"/>
    <property type="match status" value="1"/>
</dbReference>
<keyword evidence="4" id="KW-1185">Reference proteome</keyword>
<dbReference type="Proteomes" id="UP000450676">
    <property type="component" value="Unassembled WGS sequence"/>
</dbReference>
<dbReference type="CDD" id="cd02966">
    <property type="entry name" value="TlpA_like_family"/>
    <property type="match status" value="1"/>
</dbReference>
<accession>A0A7X4HES8</accession>
<organism evidence="3 4">
    <name type="scientific">Pseudoduganella aquatica</name>
    <dbReference type="NCBI Taxonomy" id="2660641"/>
    <lineage>
        <taxon>Bacteria</taxon>
        <taxon>Pseudomonadati</taxon>
        <taxon>Pseudomonadota</taxon>
        <taxon>Betaproteobacteria</taxon>
        <taxon>Burkholderiales</taxon>
        <taxon>Oxalobacteraceae</taxon>
        <taxon>Telluria group</taxon>
        <taxon>Pseudoduganella</taxon>
    </lineage>
</organism>
<dbReference type="InterPro" id="IPR012336">
    <property type="entry name" value="Thioredoxin-like_fold"/>
</dbReference>
<name>A0A7X4HES8_9BURK</name>
<dbReference type="InterPro" id="IPR013766">
    <property type="entry name" value="Thioredoxin_domain"/>
</dbReference>
<dbReference type="PROSITE" id="PS51352">
    <property type="entry name" value="THIOREDOXIN_2"/>
    <property type="match status" value="1"/>
</dbReference>
<dbReference type="SUPFAM" id="SSF52833">
    <property type="entry name" value="Thioredoxin-like"/>
    <property type="match status" value="2"/>
</dbReference>
<evidence type="ECO:0000256" key="1">
    <source>
        <dbReference type="SAM" id="SignalP"/>
    </source>
</evidence>
<dbReference type="InterPro" id="IPR013740">
    <property type="entry name" value="Redoxin"/>
</dbReference>
<dbReference type="RefSeq" id="WP_161073134.1">
    <property type="nucleotide sequence ID" value="NZ_WWCU01000017.1"/>
</dbReference>
<dbReference type="AlphaFoldDB" id="A0A7X4HES8"/>
<evidence type="ECO:0000313" key="3">
    <source>
        <dbReference type="EMBL" id="MYN08825.1"/>
    </source>
</evidence>
<dbReference type="Pfam" id="PF08534">
    <property type="entry name" value="Redoxin"/>
    <property type="match status" value="1"/>
</dbReference>
<keyword evidence="1" id="KW-0732">Signal</keyword>
<sequence length="316" mass="33076">MMRTLAACMLAGLLMASAVGAHAAVSLPAFKTLEGRVVNPGSLAGKATVVALFSSTCPFCANEAPKLQKLYRENRQVLEVVAVNIEAGDPAQATKAAAWVKRFGLTHAVTLDYRAFEAVLGKLKGIPALYVFDRQGKLVRSEIGEMLDEDFDDIAREAQRAAAGAATASAAAHAGEPAVSLALDLRRDAQLAARAGMPLVLFFTLPDCRHCHTVRHSYLAPLPGSAYVIREIEVNGSRAVTALDGAATTHAALAKRLGVQFAPTVLFVGPAGEELAPPLKGGDTAGMYGAYLDARFAAAKQAITASATPAKERKAP</sequence>
<evidence type="ECO:0000313" key="4">
    <source>
        <dbReference type="Proteomes" id="UP000450676"/>
    </source>
</evidence>
<proteinExistence type="predicted"/>
<gene>
    <name evidence="3" type="ORF">GTP77_15960</name>
</gene>
<dbReference type="PANTHER" id="PTHR42852:SF13">
    <property type="entry name" value="PROTEIN DIPZ"/>
    <property type="match status" value="1"/>
</dbReference>